<feature type="domain" description="FAD/NAD(P)-binding" evidence="4">
    <location>
        <begin position="7"/>
        <end position="135"/>
    </location>
</feature>
<name>A0A319CUT2_9EURO</name>
<reference evidence="5 6" key="1">
    <citation type="submission" date="2018-02" db="EMBL/GenBank/DDBJ databases">
        <title>The genomes of Aspergillus section Nigri reveals drivers in fungal speciation.</title>
        <authorList>
            <consortium name="DOE Joint Genome Institute"/>
            <person name="Vesth T.C."/>
            <person name="Nybo J."/>
            <person name="Theobald S."/>
            <person name="Brandl J."/>
            <person name="Frisvad J.C."/>
            <person name="Nielsen K.F."/>
            <person name="Lyhne E.K."/>
            <person name="Kogle M.E."/>
            <person name="Kuo A."/>
            <person name="Riley R."/>
            <person name="Clum A."/>
            <person name="Nolan M."/>
            <person name="Lipzen A."/>
            <person name="Salamov A."/>
            <person name="Henrissat B."/>
            <person name="Wiebenga A."/>
            <person name="De vries R.P."/>
            <person name="Grigoriev I.V."/>
            <person name="Mortensen U.H."/>
            <person name="Andersen M.R."/>
            <person name="Baker S.E."/>
        </authorList>
    </citation>
    <scope>NUCLEOTIDE SEQUENCE [LARGE SCALE GENOMIC DNA]</scope>
    <source>
        <strain evidence="5 6">CBS 707.79</strain>
    </source>
</reference>
<dbReference type="Pfam" id="PF07992">
    <property type="entry name" value="Pyr_redox_2"/>
    <property type="match status" value="1"/>
</dbReference>
<gene>
    <name evidence="5" type="ORF">BO71DRAFT_391403</name>
</gene>
<sequence>MQEQAIDVLIVGGGPAGLAAALAIGCHRHNVTLFDNESPRITSTSSFTGINMLPAWSSAHTKNYILEARRDIRDHYPTVTLVDATIVKAEKVWAGDIMVTNSDGKCWVGKKLVIATGYEDMLPDIPGYKEAWGKSIFHNLAYQGREAPRVGLLADNPAEIGLYHAKCAAQLANRVTIYTNGDDKLQKLFIGDLLQVQRYCHKFFFDNRRIISLQTDAGDTTLAKDIRIQLEDDTIVTEAFLVHTPQLKVKDTLKFSEDIHLELARDFNAKAGDSAARAPHYQTVDRGIFVAGDLVTRYKHMASAISSGCNVGISASIQLLQEKYEDWPHF</sequence>
<dbReference type="InterPro" id="IPR036188">
    <property type="entry name" value="FAD/NAD-bd_sf"/>
</dbReference>
<evidence type="ECO:0000256" key="3">
    <source>
        <dbReference type="ARBA" id="ARBA00023002"/>
    </source>
</evidence>
<dbReference type="EMBL" id="KZ826085">
    <property type="protein sequence ID" value="PYH88520.1"/>
    <property type="molecule type" value="Genomic_DNA"/>
</dbReference>
<protein>
    <submittedName>
        <fullName evidence="5">Thioredoxin reductase glit-like protein</fullName>
    </submittedName>
</protein>
<evidence type="ECO:0000259" key="4">
    <source>
        <dbReference type="Pfam" id="PF07992"/>
    </source>
</evidence>
<evidence type="ECO:0000256" key="1">
    <source>
        <dbReference type="ARBA" id="ARBA00009333"/>
    </source>
</evidence>
<dbReference type="STRING" id="1448320.A0A319CUT2"/>
<dbReference type="InterPro" id="IPR023753">
    <property type="entry name" value="FAD/NAD-binding_dom"/>
</dbReference>
<dbReference type="InterPro" id="IPR050097">
    <property type="entry name" value="Ferredoxin-NADP_redctase_2"/>
</dbReference>
<keyword evidence="6" id="KW-1185">Reference proteome</keyword>
<dbReference type="PRINTS" id="PR00469">
    <property type="entry name" value="PNDRDTASEII"/>
</dbReference>
<evidence type="ECO:0000313" key="6">
    <source>
        <dbReference type="Proteomes" id="UP000247810"/>
    </source>
</evidence>
<accession>A0A319CUT2</accession>
<dbReference type="GO" id="GO:0097237">
    <property type="term" value="P:cellular response to toxic substance"/>
    <property type="evidence" value="ECO:0007669"/>
    <property type="project" value="UniProtKB-ARBA"/>
</dbReference>
<dbReference type="PRINTS" id="PR00368">
    <property type="entry name" value="FADPNR"/>
</dbReference>
<dbReference type="SUPFAM" id="SSF51905">
    <property type="entry name" value="FAD/NAD(P)-binding domain"/>
    <property type="match status" value="1"/>
</dbReference>
<dbReference type="PANTHER" id="PTHR48105">
    <property type="entry name" value="THIOREDOXIN REDUCTASE 1-RELATED-RELATED"/>
    <property type="match status" value="1"/>
</dbReference>
<proteinExistence type="inferred from homology"/>
<dbReference type="Proteomes" id="UP000247810">
    <property type="component" value="Unassembled WGS sequence"/>
</dbReference>
<dbReference type="VEuPathDB" id="FungiDB:BO71DRAFT_391403"/>
<organism evidence="5 6">
    <name type="scientific">Aspergillus ellipticus CBS 707.79</name>
    <dbReference type="NCBI Taxonomy" id="1448320"/>
    <lineage>
        <taxon>Eukaryota</taxon>
        <taxon>Fungi</taxon>
        <taxon>Dikarya</taxon>
        <taxon>Ascomycota</taxon>
        <taxon>Pezizomycotina</taxon>
        <taxon>Eurotiomycetes</taxon>
        <taxon>Eurotiomycetidae</taxon>
        <taxon>Eurotiales</taxon>
        <taxon>Aspergillaceae</taxon>
        <taxon>Aspergillus</taxon>
        <taxon>Aspergillus subgen. Circumdati</taxon>
    </lineage>
</organism>
<dbReference type="Gene3D" id="3.50.50.60">
    <property type="entry name" value="FAD/NAD(P)-binding domain"/>
    <property type="match status" value="2"/>
</dbReference>
<keyword evidence="2" id="KW-0285">Flavoprotein</keyword>
<keyword evidence="3" id="KW-0560">Oxidoreductase</keyword>
<dbReference type="GO" id="GO:0016491">
    <property type="term" value="F:oxidoreductase activity"/>
    <property type="evidence" value="ECO:0007669"/>
    <property type="project" value="UniProtKB-KW"/>
</dbReference>
<evidence type="ECO:0000256" key="2">
    <source>
        <dbReference type="ARBA" id="ARBA00022630"/>
    </source>
</evidence>
<comment type="similarity">
    <text evidence="1">Belongs to the class-II pyridine nucleotide-disulfide oxidoreductase family.</text>
</comment>
<dbReference type="OrthoDB" id="10260355at2759"/>
<evidence type="ECO:0000313" key="5">
    <source>
        <dbReference type="EMBL" id="PYH88520.1"/>
    </source>
</evidence>
<dbReference type="AlphaFoldDB" id="A0A319CUT2"/>